<feature type="binding site" evidence="6">
    <location>
        <position position="332"/>
    </location>
    <ligand>
        <name>a divalent metal cation</name>
        <dbReference type="ChEBI" id="CHEBI:60240"/>
        <label>1</label>
    </ligand>
</feature>
<dbReference type="Gene3D" id="3.30.70.120">
    <property type="match status" value="1"/>
</dbReference>
<gene>
    <name evidence="7" type="ORF">DN068_06355</name>
</gene>
<reference evidence="7 8" key="1">
    <citation type="submission" date="2018-06" db="EMBL/GenBank/DDBJ databases">
        <title>Mucibacter soli gen. nov., sp. nov., a new member of the family Chitinophagaceae producing mucin.</title>
        <authorList>
            <person name="Kim M.-K."/>
            <person name="Park S."/>
            <person name="Kim T.-S."/>
            <person name="Joung Y."/>
            <person name="Han J.-H."/>
            <person name="Kim S.B."/>
        </authorList>
    </citation>
    <scope>NUCLEOTIDE SEQUENCE [LARGE SCALE GENOMIC DNA]</scope>
    <source>
        <strain evidence="7 8">R1-15</strain>
    </source>
</reference>
<comment type="subunit">
    <text evidence="2">Homohexamer.</text>
</comment>
<dbReference type="Gene3D" id="3.40.1390.30">
    <property type="entry name" value="NIF3 (NGG1p interacting factor 3)-like"/>
    <property type="match status" value="1"/>
</dbReference>
<name>A0A2W2B1R7_9BACT</name>
<evidence type="ECO:0000256" key="6">
    <source>
        <dbReference type="PIRSR" id="PIRSR602678-1"/>
    </source>
</evidence>
<evidence type="ECO:0000313" key="7">
    <source>
        <dbReference type="EMBL" id="PZF73958.1"/>
    </source>
</evidence>
<feature type="binding site" evidence="6">
    <location>
        <position position="328"/>
    </location>
    <ligand>
        <name>a divalent metal cation</name>
        <dbReference type="ChEBI" id="CHEBI:60240"/>
        <label>1</label>
    </ligand>
</feature>
<dbReference type="GO" id="GO:0005737">
    <property type="term" value="C:cytoplasm"/>
    <property type="evidence" value="ECO:0007669"/>
    <property type="project" value="TreeGrafter"/>
</dbReference>
<accession>A0A2W2B1R7</accession>
<evidence type="ECO:0000313" key="8">
    <source>
        <dbReference type="Proteomes" id="UP000248745"/>
    </source>
</evidence>
<dbReference type="InterPro" id="IPR036069">
    <property type="entry name" value="DUF34/NIF3_sf"/>
</dbReference>
<dbReference type="GO" id="GO:0046872">
    <property type="term" value="F:metal ion binding"/>
    <property type="evidence" value="ECO:0007669"/>
    <property type="project" value="UniProtKB-UniRule"/>
</dbReference>
<dbReference type="Proteomes" id="UP000248745">
    <property type="component" value="Unassembled WGS sequence"/>
</dbReference>
<dbReference type="InterPro" id="IPR015867">
    <property type="entry name" value="N-reg_PII/ATP_PRibTrfase_C"/>
</dbReference>
<dbReference type="SUPFAM" id="SSF102705">
    <property type="entry name" value="NIF3 (NGG1p interacting factor 3)-like"/>
    <property type="match status" value="1"/>
</dbReference>
<dbReference type="PANTHER" id="PTHR13799">
    <property type="entry name" value="NGG1 INTERACTING FACTOR 3"/>
    <property type="match status" value="1"/>
</dbReference>
<protein>
    <recommendedName>
        <fullName evidence="3 5">GTP cyclohydrolase 1 type 2 homolog</fullName>
    </recommendedName>
</protein>
<comment type="caution">
    <text evidence="7">The sequence shown here is derived from an EMBL/GenBank/DDBJ whole genome shotgun (WGS) entry which is preliminary data.</text>
</comment>
<dbReference type="NCBIfam" id="TIGR00486">
    <property type="entry name" value="YbgI_SA1388"/>
    <property type="match status" value="1"/>
</dbReference>
<dbReference type="OrthoDB" id="9792792at2"/>
<comment type="similarity">
    <text evidence="1 5">Belongs to the GTP cyclohydrolase I type 2/NIF3 family.</text>
</comment>
<dbReference type="InterPro" id="IPR002678">
    <property type="entry name" value="DUF34/NIF3"/>
</dbReference>
<dbReference type="FunFam" id="3.30.70.120:FF:000006">
    <property type="entry name" value="GTP cyclohydrolase 1 type 2 homolog"/>
    <property type="match status" value="1"/>
</dbReference>
<feature type="binding site" evidence="6">
    <location>
        <position position="103"/>
    </location>
    <ligand>
        <name>a divalent metal cation</name>
        <dbReference type="ChEBI" id="CHEBI:60240"/>
        <label>1</label>
    </ligand>
</feature>
<keyword evidence="4 5" id="KW-0479">Metal-binding</keyword>
<evidence type="ECO:0000256" key="3">
    <source>
        <dbReference type="ARBA" id="ARBA00022112"/>
    </source>
</evidence>
<dbReference type="EMBL" id="QKTW01000009">
    <property type="protein sequence ID" value="PZF73958.1"/>
    <property type="molecule type" value="Genomic_DNA"/>
</dbReference>
<feature type="binding site" evidence="6">
    <location>
        <position position="65"/>
    </location>
    <ligand>
        <name>a divalent metal cation</name>
        <dbReference type="ChEBI" id="CHEBI:60240"/>
        <label>1</label>
    </ligand>
</feature>
<dbReference type="AlphaFoldDB" id="A0A2W2B1R7"/>
<evidence type="ECO:0000256" key="5">
    <source>
        <dbReference type="PIRNR" id="PIRNR037489"/>
    </source>
</evidence>
<proteinExistence type="inferred from homology"/>
<dbReference type="RefSeq" id="WP_110998055.1">
    <property type="nucleotide sequence ID" value="NZ_QKTW01000009.1"/>
</dbReference>
<dbReference type="InterPro" id="IPR017221">
    <property type="entry name" value="DUF34/NIF3_bac"/>
</dbReference>
<feature type="binding site" evidence="6">
    <location>
        <position position="64"/>
    </location>
    <ligand>
        <name>a divalent metal cation</name>
        <dbReference type="ChEBI" id="CHEBI:60240"/>
        <label>2</label>
    </ligand>
</feature>
<dbReference type="PANTHER" id="PTHR13799:SF14">
    <property type="entry name" value="GTP CYCLOHYDROLASE 1 TYPE 2 HOMOLOG"/>
    <property type="match status" value="1"/>
</dbReference>
<sequence length="366" mass="40259">MLVKDVMSAIEAFAPLAYQESYDNCGLQVGDPSAEVTGMLLTLDVTEEVLAEAMEKNCNLIVAHHPLIFSGLKKITGRNYVERIVRTAIKNDIHIYAAHTNLDNVRQGVNAKIAEKLGLQNTSILAPKGTTLYKLYTYVPEADLGSVRDALFAAGAGSIGNYSECSFNTEGIGTFRGNEHSNPTIGEAGGDREYQAEVKLEVIVPVNLKHVIVNALRASHPYEEVAYELIALENYNQEIGAGMVGFLPEAMEEPAFLSFLQKQMKVDCIRHTGFKGKPVHKVALCGGSGSFLLKDAIGSQADVFITGDFKYHQFFDAEGKIVIADIGHYESEQFTVEIFKELLTKKFPNFAVVLANIYTNPVKYFF</sequence>
<dbReference type="PIRSF" id="PIRSF037489">
    <property type="entry name" value="UCP037489_NIF3_YqfO"/>
    <property type="match status" value="1"/>
</dbReference>
<keyword evidence="8" id="KW-1185">Reference proteome</keyword>
<evidence type="ECO:0000256" key="1">
    <source>
        <dbReference type="ARBA" id="ARBA00006964"/>
    </source>
</evidence>
<evidence type="ECO:0000256" key="4">
    <source>
        <dbReference type="ARBA" id="ARBA00022723"/>
    </source>
</evidence>
<organism evidence="7 8">
    <name type="scientific">Taibaiella soli</name>
    <dbReference type="NCBI Taxonomy" id="1649169"/>
    <lineage>
        <taxon>Bacteria</taxon>
        <taxon>Pseudomonadati</taxon>
        <taxon>Bacteroidota</taxon>
        <taxon>Chitinophagia</taxon>
        <taxon>Chitinophagales</taxon>
        <taxon>Chitinophagaceae</taxon>
        <taxon>Taibaiella</taxon>
    </lineage>
</organism>
<dbReference type="FunFam" id="3.40.1390.30:FF:000001">
    <property type="entry name" value="GTP cyclohydrolase 1 type 2"/>
    <property type="match status" value="1"/>
</dbReference>
<evidence type="ECO:0000256" key="2">
    <source>
        <dbReference type="ARBA" id="ARBA00011643"/>
    </source>
</evidence>
<dbReference type="Pfam" id="PF01784">
    <property type="entry name" value="DUF34_NIF3"/>
    <property type="match status" value="1"/>
</dbReference>